<accession>A0A6J7XMA6</accession>
<sequence length="703" mass="73538">MADLNSILTDPNYVNANGVTKQAIFDKFSAQDPNFTNANTDTQIAIRKKFGVYSPALPAETTPAAPAAAEGMPAPRQELTPGQQFYKSASAYTHPLIEAGGAMTGAALGTPLGPGGIVGGAGLGYGIAKEITSGFNRGMGLEPPRQGAAVAIEPFQNIAEGSTMEAGGRVLGNTLGWAAGKVKDVFRSPELKAAAIARESLQQDLPEVLNMLRAAPANLTAAQATAGVTNPVWQALIERRLAADPKFTLTLKNMNEQDAVNELAKIAGGVSETDVRAAAEFKKRNITAITTPMRDTALSRANLGQDVADLEARSSSMSQQAAAEVQKVRELVNAGKIAEAAARLELIKKGLPVGLTKYTYKGDLARMADEWASQAANGSLDLGQGARIAQGAADSLRSAGIKPLNAPALVDKIKSVATNPEFAGNDVMSTAVKNVADDIAKWTTSGGLIDAVALDAIRKNSVNAAIRQLNPGADATTQRNLAAGVLSKLKPIIDNAIESAGGVGYKDYLAAYSKGMASIAEQKLAGKALELFRTNKKEFLSLVEGNSPDQVEKILGPGSYNIAKDVSSKTLDVLRDQAAKVTREMNITGQAAEGKEALVALLSQQQSGFRLPSFFSAKVTAANAALDVLERKIGNKSMRILTEAFKTPQGAADLLKTLPTAERTQVQKLLADQSSWIPGASVATGATVRNALAPENQNALNAQ</sequence>
<name>A0A6J7XMA6_9CAUD</name>
<evidence type="ECO:0000313" key="1">
    <source>
        <dbReference type="EMBL" id="CAB5238370.1"/>
    </source>
</evidence>
<proteinExistence type="predicted"/>
<protein>
    <submittedName>
        <fullName evidence="1">Uncharacterized protein</fullName>
    </submittedName>
</protein>
<organism evidence="1">
    <name type="scientific">uncultured Caudovirales phage</name>
    <dbReference type="NCBI Taxonomy" id="2100421"/>
    <lineage>
        <taxon>Viruses</taxon>
        <taxon>Duplodnaviria</taxon>
        <taxon>Heunggongvirae</taxon>
        <taxon>Uroviricota</taxon>
        <taxon>Caudoviricetes</taxon>
        <taxon>Peduoviridae</taxon>
        <taxon>Maltschvirus</taxon>
        <taxon>Maltschvirus maltsch</taxon>
    </lineage>
</organism>
<dbReference type="EMBL" id="LR798453">
    <property type="protein sequence ID" value="CAB5238370.1"/>
    <property type="molecule type" value="Genomic_DNA"/>
</dbReference>
<reference evidence="1" key="1">
    <citation type="submission" date="2020-05" db="EMBL/GenBank/DDBJ databases">
        <authorList>
            <person name="Chiriac C."/>
            <person name="Salcher M."/>
            <person name="Ghai R."/>
            <person name="Kavagutti S V."/>
        </authorList>
    </citation>
    <scope>NUCLEOTIDE SEQUENCE</scope>
</reference>
<gene>
    <name evidence="1" type="ORF">UFOVP162_40</name>
</gene>